<protein>
    <recommendedName>
        <fullName evidence="3">Zn(2)-C6 fungal-type domain-containing protein</fullName>
    </recommendedName>
</protein>
<feature type="region of interest" description="Disordered" evidence="2">
    <location>
        <begin position="301"/>
        <end position="331"/>
    </location>
</feature>
<dbReference type="InterPro" id="IPR001138">
    <property type="entry name" value="Zn2Cys6_DnaBD"/>
</dbReference>
<dbReference type="eggNOG" id="ENOG502SAWI">
    <property type="taxonomic scope" value="Eukaryota"/>
</dbReference>
<feature type="compositionally biased region" description="Acidic residues" evidence="2">
    <location>
        <begin position="447"/>
        <end position="460"/>
    </location>
</feature>
<proteinExistence type="predicted"/>
<keyword evidence="5" id="KW-1185">Reference proteome</keyword>
<keyword evidence="1" id="KW-0539">Nucleus</keyword>
<feature type="compositionally biased region" description="Polar residues" evidence="2">
    <location>
        <begin position="322"/>
        <end position="331"/>
    </location>
</feature>
<feature type="compositionally biased region" description="Polar residues" evidence="2">
    <location>
        <begin position="561"/>
        <end position="584"/>
    </location>
</feature>
<feature type="region of interest" description="Disordered" evidence="2">
    <location>
        <begin position="631"/>
        <end position="656"/>
    </location>
</feature>
<dbReference type="PROSITE" id="PS50048">
    <property type="entry name" value="ZN2_CY6_FUNGAL_2"/>
    <property type="match status" value="1"/>
</dbReference>
<gene>
    <name evidence="4" type="ORF">W97_03344</name>
</gene>
<dbReference type="SMART" id="SM00066">
    <property type="entry name" value="GAL4"/>
    <property type="match status" value="1"/>
</dbReference>
<feature type="region of interest" description="Disordered" evidence="2">
    <location>
        <begin position="44"/>
        <end position="68"/>
    </location>
</feature>
<feature type="compositionally biased region" description="Low complexity" evidence="2">
    <location>
        <begin position="304"/>
        <end position="315"/>
    </location>
</feature>
<dbReference type="RefSeq" id="XP_007779431.1">
    <property type="nucleotide sequence ID" value="XM_007781241.1"/>
</dbReference>
<evidence type="ECO:0000256" key="2">
    <source>
        <dbReference type="SAM" id="MobiDB-lite"/>
    </source>
</evidence>
<dbReference type="GO" id="GO:0000981">
    <property type="term" value="F:DNA-binding transcription factor activity, RNA polymerase II-specific"/>
    <property type="evidence" value="ECO:0007669"/>
    <property type="project" value="InterPro"/>
</dbReference>
<evidence type="ECO:0000313" key="4">
    <source>
        <dbReference type="EMBL" id="EON64114.1"/>
    </source>
</evidence>
<feature type="compositionally biased region" description="Polar residues" evidence="2">
    <location>
        <begin position="252"/>
        <end position="261"/>
    </location>
</feature>
<organism evidence="4 5">
    <name type="scientific">Coniosporium apollinis (strain CBS 100218)</name>
    <name type="common">Rock-inhabiting black yeast</name>
    <dbReference type="NCBI Taxonomy" id="1168221"/>
    <lineage>
        <taxon>Eukaryota</taxon>
        <taxon>Fungi</taxon>
        <taxon>Dikarya</taxon>
        <taxon>Ascomycota</taxon>
        <taxon>Pezizomycotina</taxon>
        <taxon>Dothideomycetes</taxon>
        <taxon>Dothideomycetes incertae sedis</taxon>
        <taxon>Coniosporium</taxon>
    </lineage>
</organism>
<feature type="compositionally biased region" description="Low complexity" evidence="2">
    <location>
        <begin position="517"/>
        <end position="533"/>
    </location>
</feature>
<accession>R7YQP5</accession>
<feature type="region of interest" description="Disordered" evidence="2">
    <location>
        <begin position="1"/>
        <end position="26"/>
    </location>
</feature>
<dbReference type="CDD" id="cd00067">
    <property type="entry name" value="GAL4"/>
    <property type="match status" value="1"/>
</dbReference>
<evidence type="ECO:0000256" key="1">
    <source>
        <dbReference type="ARBA" id="ARBA00023242"/>
    </source>
</evidence>
<dbReference type="OMA" id="SMENILH"/>
<feature type="region of interest" description="Disordered" evidence="2">
    <location>
        <begin position="181"/>
        <end position="267"/>
    </location>
</feature>
<name>R7YQP5_CONA1</name>
<dbReference type="GeneID" id="19900655"/>
<evidence type="ECO:0000259" key="3">
    <source>
        <dbReference type="PROSITE" id="PS50048"/>
    </source>
</evidence>
<dbReference type="OrthoDB" id="4150467at2759"/>
<dbReference type="HOGENOM" id="CLU_011074_1_0_1"/>
<feature type="domain" description="Zn(2)-C6 fungal-type" evidence="3">
    <location>
        <begin position="598"/>
        <end position="630"/>
    </location>
</feature>
<feature type="region of interest" description="Disordered" evidence="2">
    <location>
        <begin position="422"/>
        <end position="598"/>
    </location>
</feature>
<feature type="compositionally biased region" description="Acidic residues" evidence="2">
    <location>
        <begin position="487"/>
        <end position="507"/>
    </location>
</feature>
<reference evidence="5" key="1">
    <citation type="submission" date="2012-06" db="EMBL/GenBank/DDBJ databases">
        <title>The genome sequence of Coniosporium apollinis CBS 100218.</title>
        <authorList>
            <consortium name="The Broad Institute Genome Sequencing Platform"/>
            <person name="Cuomo C."/>
            <person name="Gorbushina A."/>
            <person name="Noack S."/>
            <person name="Walker B."/>
            <person name="Young S.K."/>
            <person name="Zeng Q."/>
            <person name="Gargeya S."/>
            <person name="Fitzgerald M."/>
            <person name="Haas B."/>
            <person name="Abouelleil A."/>
            <person name="Alvarado L."/>
            <person name="Arachchi H.M."/>
            <person name="Berlin A.M."/>
            <person name="Chapman S.B."/>
            <person name="Goldberg J."/>
            <person name="Griggs A."/>
            <person name="Gujja S."/>
            <person name="Hansen M."/>
            <person name="Howarth C."/>
            <person name="Imamovic A."/>
            <person name="Larimer J."/>
            <person name="McCowan C."/>
            <person name="Montmayeur A."/>
            <person name="Murphy C."/>
            <person name="Neiman D."/>
            <person name="Pearson M."/>
            <person name="Priest M."/>
            <person name="Roberts A."/>
            <person name="Saif S."/>
            <person name="Shea T."/>
            <person name="Sisk P."/>
            <person name="Sykes S."/>
            <person name="Wortman J."/>
            <person name="Nusbaum C."/>
            <person name="Birren B."/>
        </authorList>
    </citation>
    <scope>NUCLEOTIDE SEQUENCE [LARGE SCALE GENOMIC DNA]</scope>
    <source>
        <strain evidence="5">CBS 100218</strain>
    </source>
</reference>
<dbReference type="EMBL" id="JH767566">
    <property type="protein sequence ID" value="EON64114.1"/>
    <property type="molecule type" value="Genomic_DNA"/>
</dbReference>
<feature type="compositionally biased region" description="Low complexity" evidence="2">
    <location>
        <begin position="50"/>
        <end position="63"/>
    </location>
</feature>
<dbReference type="AlphaFoldDB" id="R7YQP5"/>
<dbReference type="Proteomes" id="UP000016924">
    <property type="component" value="Unassembled WGS sequence"/>
</dbReference>
<feature type="compositionally biased region" description="Polar residues" evidence="2">
    <location>
        <begin position="422"/>
        <end position="435"/>
    </location>
</feature>
<evidence type="ECO:0000313" key="5">
    <source>
        <dbReference type="Proteomes" id="UP000016924"/>
    </source>
</evidence>
<dbReference type="GO" id="GO:0008270">
    <property type="term" value="F:zinc ion binding"/>
    <property type="evidence" value="ECO:0007669"/>
    <property type="project" value="InterPro"/>
</dbReference>
<sequence length="688" mass="73520">MDVSNLLTGNKPGPPASDAEARHQASRQAFAGHNGAVVGHDTMAGMMSQAGPPGASGPNPGYAMSPNGRPCKQVSFELRYDDPTRRSRIPMRVNIYPHDTTDSIVTTVKNFHGLYGRRGVIFEDSNGSILIARYENFDNGMTVFVRAAPGEPEVVSEYAQTQHSMSPRKPRLGAPFEMLPPQLQLQPGSRPASRTAGKRSISPQSSRSHRSGSAITNAKIRSRPGLKTRGNNSFDSVTDVKIEGADDYSDSDGGNASVTSSRRSKNEVVASADIDVKNIVEGGRRKRAKFDSSELPLFVPPQVPITTSTSSVSPQRRIGSHNGASPYSHSNQHTFSYTQPLPSPQSYGYADMSHMSGGQMSTPFPQPQGGRVRTRGSVQYVPTRHCGSGTSGILPTPDPTIGGSVISDEDVALQLMRLGDASNFSTHGRTSTSTVDDALSGKAELASSDEDSEDGSDAEGNDLPTLPAHANTHGHAHPASFDSGETSADDYDDNKDGSFEGDSDELMPDEHGILRPSGKSKSSTKGRSTSISKPSIFKPGKPRPSSSLSKHHKSKSTSSKQPISPTSLPPQSRKTSSASLNFQHQLGVDEEDMSAKPRCQRCRKSKKGCDRQRPCQRCKDAGIGIEGCVSEDEGNGRKGRYGRHMGVPVKKGDPGWMGDAAVDGIVAATMGYMPPPPLVGDKSKKRKR</sequence>